<protein>
    <recommendedName>
        <fullName evidence="6">MYND-type domain-containing protein</fullName>
    </recommendedName>
</protein>
<dbReference type="GO" id="GO:0009966">
    <property type="term" value="P:regulation of signal transduction"/>
    <property type="evidence" value="ECO:0007669"/>
    <property type="project" value="TreeGrafter"/>
</dbReference>
<organism evidence="7 8">
    <name type="scientific">Hymenolepis diminuta</name>
    <name type="common">Rat tapeworm</name>
    <dbReference type="NCBI Taxonomy" id="6216"/>
    <lineage>
        <taxon>Eukaryota</taxon>
        <taxon>Metazoa</taxon>
        <taxon>Spiralia</taxon>
        <taxon>Lophotrochozoa</taxon>
        <taxon>Platyhelminthes</taxon>
        <taxon>Cestoda</taxon>
        <taxon>Eucestoda</taxon>
        <taxon>Cyclophyllidea</taxon>
        <taxon>Hymenolepididae</taxon>
        <taxon>Hymenolepis</taxon>
    </lineage>
</organism>
<dbReference type="SUPFAM" id="SSF144232">
    <property type="entry name" value="HIT/MYND zinc finger-like"/>
    <property type="match status" value="1"/>
</dbReference>
<keyword evidence="2 4" id="KW-0863">Zinc-finger</keyword>
<dbReference type="PANTHER" id="PTHR46379">
    <property type="entry name" value="ZINC FINGER MYND DOMAIN-CONTAINING"/>
    <property type="match status" value="1"/>
</dbReference>
<sequence length="193" mass="21404">MQKSVVSRWILVFKKALKLFVPQVSKKNGSDVLPVAKIPSSDSKRNVFPPAVTTTTNNNNNGVPSISSVSPAALSSSSGIGSTVDASPAEVNCNGHNYVSHAAAEDHVRQLITANAENEKLKRQIRELQRQIHEMGERHARELEEAKKHEWCRRCLKKSIYYCCPGASYCSTDCQKADWTAGHSTFCRRLTDF</sequence>
<evidence type="ECO:0000256" key="5">
    <source>
        <dbReference type="SAM" id="Coils"/>
    </source>
</evidence>
<dbReference type="InterPro" id="IPR057053">
    <property type="entry name" value="MYND_ZMYND11_ZMYD8"/>
</dbReference>
<keyword evidence="1" id="KW-0479">Metal-binding</keyword>
<accession>A0A564Z5F8</accession>
<dbReference type="GO" id="GO:0005634">
    <property type="term" value="C:nucleus"/>
    <property type="evidence" value="ECO:0007669"/>
    <property type="project" value="TreeGrafter"/>
</dbReference>
<dbReference type="GO" id="GO:0003714">
    <property type="term" value="F:transcription corepressor activity"/>
    <property type="evidence" value="ECO:0007669"/>
    <property type="project" value="InterPro"/>
</dbReference>
<dbReference type="AlphaFoldDB" id="A0A564Z5F8"/>
<keyword evidence="3" id="KW-0862">Zinc</keyword>
<dbReference type="GO" id="GO:0034243">
    <property type="term" value="P:regulation of transcription elongation by RNA polymerase II"/>
    <property type="evidence" value="ECO:0007669"/>
    <property type="project" value="InterPro"/>
</dbReference>
<dbReference type="Gene3D" id="6.10.140.2220">
    <property type="match status" value="1"/>
</dbReference>
<evidence type="ECO:0000313" key="7">
    <source>
        <dbReference type="EMBL" id="VUZ54662.1"/>
    </source>
</evidence>
<dbReference type="EMBL" id="CABIJS010000666">
    <property type="protein sequence ID" value="VUZ54662.1"/>
    <property type="molecule type" value="Genomic_DNA"/>
</dbReference>
<feature type="domain" description="MYND-type" evidence="6">
    <location>
        <begin position="152"/>
        <end position="187"/>
    </location>
</feature>
<proteinExistence type="predicted"/>
<evidence type="ECO:0000259" key="6">
    <source>
        <dbReference type="PROSITE" id="PS50865"/>
    </source>
</evidence>
<evidence type="ECO:0000256" key="4">
    <source>
        <dbReference type="PROSITE-ProRule" id="PRU00134"/>
    </source>
</evidence>
<keyword evidence="5" id="KW-0175">Coiled coil</keyword>
<dbReference type="PANTHER" id="PTHR46379:SF1">
    <property type="entry name" value="ZINC FINGER MYND DOMAIN-CONTAINING PROTEIN 11"/>
    <property type="match status" value="1"/>
</dbReference>
<evidence type="ECO:0000313" key="8">
    <source>
        <dbReference type="Proteomes" id="UP000321570"/>
    </source>
</evidence>
<dbReference type="Pfam" id="PF24324">
    <property type="entry name" value="MYND_ZMYND11_ZMYD8"/>
    <property type="match status" value="1"/>
</dbReference>
<dbReference type="InterPro" id="IPR047269">
    <property type="entry name" value="ZMY11"/>
</dbReference>
<dbReference type="Proteomes" id="UP000321570">
    <property type="component" value="Unassembled WGS sequence"/>
</dbReference>
<name>A0A564Z5F8_HYMDI</name>
<feature type="coiled-coil region" evidence="5">
    <location>
        <begin position="104"/>
        <end position="145"/>
    </location>
</feature>
<evidence type="ECO:0000256" key="3">
    <source>
        <dbReference type="ARBA" id="ARBA00022833"/>
    </source>
</evidence>
<evidence type="ECO:0000256" key="1">
    <source>
        <dbReference type="ARBA" id="ARBA00022723"/>
    </source>
</evidence>
<reference evidence="7 8" key="1">
    <citation type="submission" date="2019-07" db="EMBL/GenBank/DDBJ databases">
        <authorList>
            <person name="Jastrzebski P J."/>
            <person name="Paukszto L."/>
            <person name="Jastrzebski P J."/>
        </authorList>
    </citation>
    <scope>NUCLEOTIDE SEQUENCE [LARGE SCALE GENOMIC DNA]</scope>
    <source>
        <strain evidence="7 8">WMS-il1</strain>
    </source>
</reference>
<dbReference type="PROSITE" id="PS50865">
    <property type="entry name" value="ZF_MYND_2"/>
    <property type="match status" value="1"/>
</dbReference>
<evidence type="ECO:0000256" key="2">
    <source>
        <dbReference type="ARBA" id="ARBA00022771"/>
    </source>
</evidence>
<keyword evidence="8" id="KW-1185">Reference proteome</keyword>
<dbReference type="InterPro" id="IPR002893">
    <property type="entry name" value="Znf_MYND"/>
</dbReference>
<dbReference type="GO" id="GO:0008270">
    <property type="term" value="F:zinc ion binding"/>
    <property type="evidence" value="ECO:0007669"/>
    <property type="project" value="UniProtKB-KW"/>
</dbReference>
<gene>
    <name evidence="7" type="ORF">WMSIL1_LOCUS12633</name>
</gene>